<feature type="domain" description="UPAR/Ly6" evidence="2">
    <location>
        <begin position="56"/>
        <end position="139"/>
    </location>
</feature>
<dbReference type="Gene3D" id="2.10.60.10">
    <property type="entry name" value="CD59"/>
    <property type="match status" value="1"/>
</dbReference>
<dbReference type="SUPFAM" id="SSF57302">
    <property type="entry name" value="Snake toxin-like"/>
    <property type="match status" value="1"/>
</dbReference>
<organism evidence="3 4">
    <name type="scientific">Platysternon megacephalum</name>
    <name type="common">big-headed turtle</name>
    <dbReference type="NCBI Taxonomy" id="55544"/>
    <lineage>
        <taxon>Eukaryota</taxon>
        <taxon>Metazoa</taxon>
        <taxon>Chordata</taxon>
        <taxon>Craniata</taxon>
        <taxon>Vertebrata</taxon>
        <taxon>Euteleostomi</taxon>
        <taxon>Archelosauria</taxon>
        <taxon>Testudinata</taxon>
        <taxon>Testudines</taxon>
        <taxon>Cryptodira</taxon>
        <taxon>Durocryptodira</taxon>
        <taxon>Testudinoidea</taxon>
        <taxon>Platysternidae</taxon>
        <taxon>Platysternon</taxon>
    </lineage>
</organism>
<dbReference type="Pfam" id="PF00021">
    <property type="entry name" value="UPAR_LY6"/>
    <property type="match status" value="1"/>
</dbReference>
<dbReference type="OrthoDB" id="9427229at2759"/>
<feature type="region of interest" description="Disordered" evidence="1">
    <location>
        <begin position="20"/>
        <end position="42"/>
    </location>
</feature>
<evidence type="ECO:0000256" key="1">
    <source>
        <dbReference type="SAM" id="MobiDB-lite"/>
    </source>
</evidence>
<dbReference type="Proteomes" id="UP000297703">
    <property type="component" value="Unassembled WGS sequence"/>
</dbReference>
<reference evidence="3 4" key="1">
    <citation type="submission" date="2019-04" db="EMBL/GenBank/DDBJ databases">
        <title>Draft genome of the big-headed turtle Platysternon megacephalum.</title>
        <authorList>
            <person name="Gong S."/>
        </authorList>
    </citation>
    <scope>NUCLEOTIDE SEQUENCE [LARGE SCALE GENOMIC DNA]</scope>
    <source>
        <strain evidence="3">DO16091913</strain>
        <tissue evidence="3">Muscle</tissue>
    </source>
</reference>
<accession>A0A4D9DIF3</accession>
<evidence type="ECO:0000259" key="2">
    <source>
        <dbReference type="Pfam" id="PF00021"/>
    </source>
</evidence>
<evidence type="ECO:0000313" key="3">
    <source>
        <dbReference type="EMBL" id="TFJ96211.1"/>
    </source>
</evidence>
<dbReference type="InterPro" id="IPR045860">
    <property type="entry name" value="Snake_toxin-like_sf"/>
</dbReference>
<reference evidence="3 4" key="2">
    <citation type="submission" date="2019-04" db="EMBL/GenBank/DDBJ databases">
        <title>The genome sequence of big-headed turtle.</title>
        <authorList>
            <person name="Gong S."/>
        </authorList>
    </citation>
    <scope>NUCLEOTIDE SEQUENCE [LARGE SCALE GENOMIC DNA]</scope>
    <source>
        <strain evidence="3">DO16091913</strain>
        <tissue evidence="3">Muscle</tissue>
    </source>
</reference>
<protein>
    <submittedName>
        <fullName evidence="3">BolA family transcriptional regulator</fullName>
    </submittedName>
</protein>
<keyword evidence="4" id="KW-1185">Reference proteome</keyword>
<sequence>MEGVLFPICPPRPDLPGQLSGAPGPFPACPHPGPGEPGRGRAQIRSGQKYATAGEALRCYTCLFPTLAPLDCLKFVTPCAPTQRCLTSVARGRRGALELVVFEKSCGEAALCGARGTRWLLGANFTYSTACCSSDLCNGGARPAWGVLGIALPLALLL</sequence>
<proteinExistence type="predicted"/>
<dbReference type="InterPro" id="IPR016054">
    <property type="entry name" value="LY6_UPA_recep-like"/>
</dbReference>
<comment type="caution">
    <text evidence="3">The sequence shown here is derived from an EMBL/GenBank/DDBJ whole genome shotgun (WGS) entry which is preliminary data.</text>
</comment>
<dbReference type="AlphaFoldDB" id="A0A4D9DIF3"/>
<dbReference type="EMBL" id="QXTE01000742">
    <property type="protein sequence ID" value="TFJ96211.1"/>
    <property type="molecule type" value="Genomic_DNA"/>
</dbReference>
<feature type="compositionally biased region" description="Pro residues" evidence="1">
    <location>
        <begin position="24"/>
        <end position="35"/>
    </location>
</feature>
<dbReference type="GO" id="GO:0030154">
    <property type="term" value="P:cell differentiation"/>
    <property type="evidence" value="ECO:0007669"/>
    <property type="project" value="UniProtKB-ARBA"/>
</dbReference>
<evidence type="ECO:0000313" key="4">
    <source>
        <dbReference type="Proteomes" id="UP000297703"/>
    </source>
</evidence>
<gene>
    <name evidence="3" type="ORF">DR999_PMT22023</name>
</gene>
<name>A0A4D9DIF3_9SAUR</name>